<accession>A0ABV8TV59</accession>
<dbReference type="InterPro" id="IPR000073">
    <property type="entry name" value="AB_hydrolase_1"/>
</dbReference>
<dbReference type="PANTHER" id="PTHR43194">
    <property type="entry name" value="HYDROLASE ALPHA/BETA FOLD FAMILY"/>
    <property type="match status" value="1"/>
</dbReference>
<dbReference type="GO" id="GO:0016787">
    <property type="term" value="F:hydrolase activity"/>
    <property type="evidence" value="ECO:0007669"/>
    <property type="project" value="UniProtKB-KW"/>
</dbReference>
<dbReference type="Proteomes" id="UP001595823">
    <property type="component" value="Unassembled WGS sequence"/>
</dbReference>
<dbReference type="InterPro" id="IPR050228">
    <property type="entry name" value="Carboxylesterase_BioH"/>
</dbReference>
<name>A0ABV8TV59_9ACTN</name>
<evidence type="ECO:0000313" key="2">
    <source>
        <dbReference type="EMBL" id="MFC4334461.1"/>
    </source>
</evidence>
<gene>
    <name evidence="2" type="ORF">ACFPET_04525</name>
</gene>
<dbReference type="RefSeq" id="WP_380618225.1">
    <property type="nucleotide sequence ID" value="NZ_JBHSDK010000005.1"/>
</dbReference>
<dbReference type="EMBL" id="JBHSDK010000005">
    <property type="protein sequence ID" value="MFC4334461.1"/>
    <property type="molecule type" value="Genomic_DNA"/>
</dbReference>
<dbReference type="InterPro" id="IPR029058">
    <property type="entry name" value="AB_hydrolase_fold"/>
</dbReference>
<reference evidence="3" key="1">
    <citation type="journal article" date="2019" name="Int. J. Syst. Evol. Microbiol.">
        <title>The Global Catalogue of Microorganisms (GCM) 10K type strain sequencing project: providing services to taxonomists for standard genome sequencing and annotation.</title>
        <authorList>
            <consortium name="The Broad Institute Genomics Platform"/>
            <consortium name="The Broad Institute Genome Sequencing Center for Infectious Disease"/>
            <person name="Wu L."/>
            <person name="Ma J."/>
        </authorList>
    </citation>
    <scope>NUCLEOTIDE SEQUENCE [LARGE SCALE GENOMIC DNA]</scope>
    <source>
        <strain evidence="3">IBRC-M 10908</strain>
    </source>
</reference>
<evidence type="ECO:0000259" key="1">
    <source>
        <dbReference type="Pfam" id="PF12697"/>
    </source>
</evidence>
<evidence type="ECO:0000313" key="3">
    <source>
        <dbReference type="Proteomes" id="UP001595823"/>
    </source>
</evidence>
<feature type="domain" description="AB hydrolase-1" evidence="1">
    <location>
        <begin position="16"/>
        <end position="217"/>
    </location>
</feature>
<sequence length="236" mass="25085">MKLNVHEAGSGAKTALLVHGAMSDHGTWHAVEDVLTGRGYKVHSIDMRGHGRSPRGEYSDRALGDDLVENLPAGADLAIGHSMGGRALALAADRLRPKRAVYSDPGFPLGTVPAGAFDAMTRMVKESTAESVRQFNPRWSDADIAAELEGFGRFDVEFFRGMELMDQNWAPGAPPVPSLVQLADPSLCVDPASAGRLSDEGYDVVTVAGAGHCVHRDDFGAFMGSVDAWLAERAGV</sequence>
<protein>
    <submittedName>
        <fullName evidence="2">Alpha/beta fold hydrolase</fullName>
    </submittedName>
</protein>
<keyword evidence="3" id="KW-1185">Reference proteome</keyword>
<keyword evidence="2" id="KW-0378">Hydrolase</keyword>
<comment type="caution">
    <text evidence="2">The sequence shown here is derived from an EMBL/GenBank/DDBJ whole genome shotgun (WGS) entry which is preliminary data.</text>
</comment>
<organism evidence="2 3">
    <name type="scientific">Salininema proteolyticum</name>
    <dbReference type="NCBI Taxonomy" id="1607685"/>
    <lineage>
        <taxon>Bacteria</taxon>
        <taxon>Bacillati</taxon>
        <taxon>Actinomycetota</taxon>
        <taxon>Actinomycetes</taxon>
        <taxon>Glycomycetales</taxon>
        <taxon>Glycomycetaceae</taxon>
        <taxon>Salininema</taxon>
    </lineage>
</organism>
<dbReference type="PANTHER" id="PTHR43194:SF2">
    <property type="entry name" value="PEROXISOMAL MEMBRANE PROTEIN LPX1"/>
    <property type="match status" value="1"/>
</dbReference>
<dbReference type="SUPFAM" id="SSF53474">
    <property type="entry name" value="alpha/beta-Hydrolases"/>
    <property type="match status" value="1"/>
</dbReference>
<proteinExistence type="predicted"/>
<dbReference type="Gene3D" id="3.40.50.1820">
    <property type="entry name" value="alpha/beta hydrolase"/>
    <property type="match status" value="1"/>
</dbReference>
<dbReference type="Pfam" id="PF12697">
    <property type="entry name" value="Abhydrolase_6"/>
    <property type="match status" value="1"/>
</dbReference>